<name>A0ABX0TZW4_9SPHN</name>
<proteinExistence type="predicted"/>
<feature type="transmembrane region" description="Helical" evidence="1">
    <location>
        <begin position="150"/>
        <end position="169"/>
    </location>
</feature>
<keyword evidence="1" id="KW-0472">Membrane</keyword>
<dbReference type="RefSeq" id="WP_167074503.1">
    <property type="nucleotide sequence ID" value="NZ_JAAOZC010000008.1"/>
</dbReference>
<dbReference type="EMBL" id="JAAOZC010000008">
    <property type="protein sequence ID" value="NIJ09161.1"/>
    <property type="molecule type" value="Genomic_DNA"/>
</dbReference>
<feature type="transmembrane region" description="Helical" evidence="1">
    <location>
        <begin position="494"/>
        <end position="513"/>
    </location>
</feature>
<evidence type="ECO:0000313" key="2">
    <source>
        <dbReference type="EMBL" id="NIJ09161.1"/>
    </source>
</evidence>
<feature type="transmembrane region" description="Helical" evidence="1">
    <location>
        <begin position="21"/>
        <end position="40"/>
    </location>
</feature>
<keyword evidence="1" id="KW-0812">Transmembrane</keyword>
<feature type="transmembrane region" description="Helical" evidence="1">
    <location>
        <begin position="468"/>
        <end position="487"/>
    </location>
</feature>
<evidence type="ECO:0008006" key="4">
    <source>
        <dbReference type="Google" id="ProtNLM"/>
    </source>
</evidence>
<feature type="transmembrane region" description="Helical" evidence="1">
    <location>
        <begin position="240"/>
        <end position="261"/>
    </location>
</feature>
<keyword evidence="1" id="KW-1133">Transmembrane helix</keyword>
<organism evidence="2 3">
    <name type="scientific">Sphingomonas vulcanisoli</name>
    <dbReference type="NCBI Taxonomy" id="1658060"/>
    <lineage>
        <taxon>Bacteria</taxon>
        <taxon>Pseudomonadati</taxon>
        <taxon>Pseudomonadota</taxon>
        <taxon>Alphaproteobacteria</taxon>
        <taxon>Sphingomonadales</taxon>
        <taxon>Sphingomonadaceae</taxon>
        <taxon>Sphingomonas</taxon>
    </lineage>
</organism>
<feature type="transmembrane region" description="Helical" evidence="1">
    <location>
        <begin position="442"/>
        <end position="462"/>
    </location>
</feature>
<feature type="transmembrane region" description="Helical" evidence="1">
    <location>
        <begin position="200"/>
        <end position="220"/>
    </location>
</feature>
<evidence type="ECO:0000313" key="3">
    <source>
        <dbReference type="Proteomes" id="UP000727456"/>
    </source>
</evidence>
<gene>
    <name evidence="2" type="ORF">FHS31_002793</name>
</gene>
<sequence length="530" mass="56065">MIPGLTAKKKTLTQPSPAKSGRGLYVALAAFALCLLSLALRWPGVVMYDSVGQYEQALTSDYSDWHPPIMAHLWALLLPVWSGTAPFLLLQMLLWWGGFGLIAAVFARASPQSVHAELVEAPSFFSAPAKKNDPSTSSGQTVVTKRQRTYAAIVTLLIGAFPLFLGWGTVVLKDAQMAACLIGATGLVAWWRLDGRKLPVWAIVAVAVLIAYATLVRGNAVFATVPFALALSGWGGVRRWWLRVGLTAAGIVAVLGVSPLINQRLMSAEATHNSRSLPLWDIVAIAHRSGTVPPGVAPADWAAAEQRGCYTPYFWNPYGEPAQCDAIGQALAFSDGPHPQLMRDWAMSVLLHPIAYAAHRLAHFNATTRFVVGWGEPDCLPPLYSEPNSDGLGGPANPGGKALIALAGAASGTPLGWPIVWLAAGLALAWVLRGEASAEAGLARALVLSGVVMSGSFAVASIASDLRYHLWSMIAIALALTIGAAQVPRGRRRIVIGIVLAVALVAWVARFVAPPVSVPLPPRVPGIAAQ</sequence>
<accession>A0ABX0TZW4</accession>
<keyword evidence="3" id="KW-1185">Reference proteome</keyword>
<feature type="transmembrane region" description="Helical" evidence="1">
    <location>
        <begin position="175"/>
        <end position="193"/>
    </location>
</feature>
<feature type="transmembrane region" description="Helical" evidence="1">
    <location>
        <begin position="87"/>
        <end position="107"/>
    </location>
</feature>
<evidence type="ECO:0000256" key="1">
    <source>
        <dbReference type="SAM" id="Phobius"/>
    </source>
</evidence>
<protein>
    <recommendedName>
        <fullName evidence="4">Glycosyltransferase RgtA/B/C/D-like domain-containing protein</fullName>
    </recommendedName>
</protein>
<comment type="caution">
    <text evidence="2">The sequence shown here is derived from an EMBL/GenBank/DDBJ whole genome shotgun (WGS) entry which is preliminary data.</text>
</comment>
<dbReference type="Proteomes" id="UP000727456">
    <property type="component" value="Unassembled WGS sequence"/>
</dbReference>
<reference evidence="2 3" key="1">
    <citation type="submission" date="2020-03" db="EMBL/GenBank/DDBJ databases">
        <title>Genomic Encyclopedia of Type Strains, Phase III (KMG-III): the genomes of soil and plant-associated and newly described type strains.</title>
        <authorList>
            <person name="Whitman W."/>
        </authorList>
    </citation>
    <scope>NUCLEOTIDE SEQUENCE [LARGE SCALE GENOMIC DNA]</scope>
    <source>
        <strain evidence="2 3">CECT 8804</strain>
    </source>
</reference>